<evidence type="ECO:0000259" key="2">
    <source>
        <dbReference type="Pfam" id="PF04326"/>
    </source>
</evidence>
<dbReference type="Pfam" id="PF04326">
    <property type="entry name" value="SLFN_AlbA_2"/>
    <property type="match status" value="1"/>
</dbReference>
<sequence length="204" mass="22194">MQKNMLDLIFAGESETLELKSVVPDSRILANLISSFANTSGGQIVVGVKEPPEIVGVDEAKFHRAYEAALKRLEPPPNASLTIEAHEGRSVAVIKVERSPLPVKAEGVPFVRKATMTQPMSWNEMVRHLTPQEVPSAGEALVDALKRLNEQLEKRDKAIEEMRAEIRGANSPKAKWTERAYGVVVGVIGSIIAAVIWSVAIGHA</sequence>
<name>A0ABX2BLI8_9BURK</name>
<dbReference type="PANTHER" id="PTHR30595:SF6">
    <property type="entry name" value="SCHLAFEN ALBA-2 DOMAIN-CONTAINING PROTEIN"/>
    <property type="match status" value="1"/>
</dbReference>
<dbReference type="InterPro" id="IPR007421">
    <property type="entry name" value="Schlafen_AlbA_2_dom"/>
</dbReference>
<keyword evidence="1" id="KW-0812">Transmembrane</keyword>
<dbReference type="InterPro" id="IPR038461">
    <property type="entry name" value="Schlafen_AlbA_2_dom_sf"/>
</dbReference>
<evidence type="ECO:0000313" key="3">
    <source>
        <dbReference type="EMBL" id="NPT41026.1"/>
    </source>
</evidence>
<protein>
    <recommendedName>
        <fullName evidence="2">Schlafen AlbA-2 domain-containing protein</fullName>
    </recommendedName>
</protein>
<gene>
    <name evidence="3" type="ORF">GNZ12_06775</name>
</gene>
<dbReference type="PANTHER" id="PTHR30595">
    <property type="entry name" value="GLPR-RELATED TRANSCRIPTIONAL REPRESSOR"/>
    <property type="match status" value="1"/>
</dbReference>
<dbReference type="Gene3D" id="3.30.950.30">
    <property type="entry name" value="Schlafen, AAA domain"/>
    <property type="match status" value="1"/>
</dbReference>
<dbReference type="RefSeq" id="WP_172309618.1">
    <property type="nucleotide sequence ID" value="NZ_WOEY01000027.1"/>
</dbReference>
<keyword evidence="1" id="KW-0472">Membrane</keyword>
<dbReference type="EMBL" id="WOEY01000027">
    <property type="protein sequence ID" value="NPT41026.1"/>
    <property type="molecule type" value="Genomic_DNA"/>
</dbReference>
<evidence type="ECO:0000313" key="4">
    <source>
        <dbReference type="Proteomes" id="UP000652198"/>
    </source>
</evidence>
<feature type="domain" description="Schlafen AlbA-2" evidence="2">
    <location>
        <begin position="13"/>
        <end position="121"/>
    </location>
</feature>
<feature type="transmembrane region" description="Helical" evidence="1">
    <location>
        <begin position="180"/>
        <end position="201"/>
    </location>
</feature>
<proteinExistence type="predicted"/>
<keyword evidence="4" id="KW-1185">Reference proteome</keyword>
<dbReference type="Proteomes" id="UP000652198">
    <property type="component" value="Unassembled WGS sequence"/>
</dbReference>
<evidence type="ECO:0000256" key="1">
    <source>
        <dbReference type="SAM" id="Phobius"/>
    </source>
</evidence>
<keyword evidence="1" id="KW-1133">Transmembrane helix</keyword>
<organism evidence="3 4">
    <name type="scientific">Paraburkholderia solitsugae</name>
    <dbReference type="NCBI Taxonomy" id="2675748"/>
    <lineage>
        <taxon>Bacteria</taxon>
        <taxon>Pseudomonadati</taxon>
        <taxon>Pseudomonadota</taxon>
        <taxon>Betaproteobacteria</taxon>
        <taxon>Burkholderiales</taxon>
        <taxon>Burkholderiaceae</taxon>
        <taxon>Paraburkholderia</taxon>
    </lineage>
</organism>
<accession>A0ABX2BLI8</accession>
<comment type="caution">
    <text evidence="3">The sequence shown here is derived from an EMBL/GenBank/DDBJ whole genome shotgun (WGS) entry which is preliminary data.</text>
</comment>
<reference evidence="3 4" key="1">
    <citation type="submission" date="2019-11" db="EMBL/GenBank/DDBJ databases">
        <title>Metabolism of dissolved organic matter in forest soils.</title>
        <authorList>
            <person name="Cyle K.T."/>
            <person name="Wilhelm R.C."/>
            <person name="Martinez C.E."/>
        </authorList>
    </citation>
    <scope>NUCLEOTIDE SEQUENCE [LARGE SCALE GENOMIC DNA]</scope>
    <source>
        <strain evidence="3 4">1N</strain>
    </source>
</reference>